<dbReference type="AlphaFoldDB" id="A0AAW1KJQ4"/>
<accession>A0AAW1KJQ4</accession>
<dbReference type="EMBL" id="JASPKY010000219">
    <property type="protein sequence ID" value="KAK9719466.1"/>
    <property type="molecule type" value="Genomic_DNA"/>
</dbReference>
<keyword evidence="2" id="KW-1185">Reference proteome</keyword>
<sequence>MDAQERSSHKECTAIIDEAYKNSVINGPRGEKTIPYWWSDEIIDKRKQCMEVRRWHTKMAKTNAREVEKLPANIKYKLVKKELRKLIIQKGTLE</sequence>
<gene>
    <name evidence="1" type="ORF">QE152_g22640</name>
</gene>
<protein>
    <submittedName>
        <fullName evidence="1">Uncharacterized protein</fullName>
    </submittedName>
</protein>
<organism evidence="1 2">
    <name type="scientific">Popillia japonica</name>
    <name type="common">Japanese beetle</name>
    <dbReference type="NCBI Taxonomy" id="7064"/>
    <lineage>
        <taxon>Eukaryota</taxon>
        <taxon>Metazoa</taxon>
        <taxon>Ecdysozoa</taxon>
        <taxon>Arthropoda</taxon>
        <taxon>Hexapoda</taxon>
        <taxon>Insecta</taxon>
        <taxon>Pterygota</taxon>
        <taxon>Neoptera</taxon>
        <taxon>Endopterygota</taxon>
        <taxon>Coleoptera</taxon>
        <taxon>Polyphaga</taxon>
        <taxon>Scarabaeiformia</taxon>
        <taxon>Scarabaeidae</taxon>
        <taxon>Rutelinae</taxon>
        <taxon>Popillia</taxon>
    </lineage>
</organism>
<name>A0AAW1KJQ4_POPJA</name>
<reference evidence="1 2" key="1">
    <citation type="journal article" date="2024" name="BMC Genomics">
        <title>De novo assembly and annotation of Popillia japonica's genome with initial clues to its potential as an invasive pest.</title>
        <authorList>
            <person name="Cucini C."/>
            <person name="Boschi S."/>
            <person name="Funari R."/>
            <person name="Cardaioli E."/>
            <person name="Iannotti N."/>
            <person name="Marturano G."/>
            <person name="Paoli F."/>
            <person name="Bruttini M."/>
            <person name="Carapelli A."/>
            <person name="Frati F."/>
            <person name="Nardi F."/>
        </authorList>
    </citation>
    <scope>NUCLEOTIDE SEQUENCE [LARGE SCALE GENOMIC DNA]</scope>
    <source>
        <strain evidence="1">DMR45628</strain>
    </source>
</reference>
<proteinExistence type="predicted"/>
<dbReference type="Proteomes" id="UP001458880">
    <property type="component" value="Unassembled WGS sequence"/>
</dbReference>
<comment type="caution">
    <text evidence="1">The sequence shown here is derived from an EMBL/GenBank/DDBJ whole genome shotgun (WGS) entry which is preliminary data.</text>
</comment>
<evidence type="ECO:0000313" key="2">
    <source>
        <dbReference type="Proteomes" id="UP001458880"/>
    </source>
</evidence>
<evidence type="ECO:0000313" key="1">
    <source>
        <dbReference type="EMBL" id="KAK9719466.1"/>
    </source>
</evidence>